<keyword evidence="3" id="KW-1185">Reference proteome</keyword>
<accession>A0ABM7Q6P4</accession>
<dbReference type="Proteomes" id="UP000681317">
    <property type="component" value="Chromosome"/>
</dbReference>
<feature type="domain" description="VOC" evidence="1">
    <location>
        <begin position="2"/>
        <end position="132"/>
    </location>
</feature>
<dbReference type="EMBL" id="AP024545">
    <property type="protein sequence ID" value="BCT93016.1"/>
    <property type="molecule type" value="Genomic_DNA"/>
</dbReference>
<dbReference type="InterPro" id="IPR029068">
    <property type="entry name" value="Glyas_Bleomycin-R_OHBP_Dase"/>
</dbReference>
<protein>
    <recommendedName>
        <fullName evidence="1">VOC domain-containing protein</fullName>
    </recommendedName>
</protein>
<dbReference type="PROSITE" id="PS51819">
    <property type="entry name" value="VOC"/>
    <property type="match status" value="1"/>
</dbReference>
<dbReference type="InterPro" id="IPR004360">
    <property type="entry name" value="Glyas_Fos-R_dOase_dom"/>
</dbReference>
<dbReference type="InterPro" id="IPR037523">
    <property type="entry name" value="VOC_core"/>
</dbReference>
<name>A0ABM7Q6P4_9GAMM</name>
<organism evidence="2 3">
    <name type="scientific">Noviluteimonas caseinilytica</name>
    <dbReference type="NCBI Taxonomy" id="2675101"/>
    <lineage>
        <taxon>Bacteria</taxon>
        <taxon>Pseudomonadati</taxon>
        <taxon>Pseudomonadota</taxon>
        <taxon>Gammaproteobacteria</taxon>
        <taxon>Lysobacterales</taxon>
        <taxon>Lysobacteraceae</taxon>
        <taxon>Noviluteimonas</taxon>
    </lineage>
</organism>
<reference evidence="2 3" key="1">
    <citation type="submission" date="2021-03" db="EMBL/GenBank/DDBJ databases">
        <title>Complete Genome Sequences of Two Lysobacter Strains Isolated from Sea Water (Lysobacter caseinilyticus) and Soil (Lysobacter helvus) in South Korea.</title>
        <authorList>
            <person name="Watanabe Y."/>
            <person name="Arakawa K."/>
        </authorList>
    </citation>
    <scope>NUCLEOTIDE SEQUENCE [LARGE SCALE GENOMIC DNA]</scope>
    <source>
        <strain evidence="2 3">KVB24</strain>
    </source>
</reference>
<gene>
    <name evidence="2" type="ORF">LYSCAS_20400</name>
</gene>
<proteinExistence type="predicted"/>
<evidence type="ECO:0000313" key="2">
    <source>
        <dbReference type="EMBL" id="BCT93016.1"/>
    </source>
</evidence>
<evidence type="ECO:0000259" key="1">
    <source>
        <dbReference type="PROSITE" id="PS51819"/>
    </source>
</evidence>
<dbReference type="Pfam" id="PF00903">
    <property type="entry name" value="Glyoxalase"/>
    <property type="match status" value="1"/>
</dbReference>
<dbReference type="SUPFAM" id="SSF54593">
    <property type="entry name" value="Glyoxalase/Bleomycin resistance protein/Dihydroxybiphenyl dioxygenase"/>
    <property type="match status" value="1"/>
</dbReference>
<dbReference type="CDD" id="cd16355">
    <property type="entry name" value="VOC_like"/>
    <property type="match status" value="1"/>
</dbReference>
<sequence length="140" mass="15668">MRVTHLTPILNVSDIQQSFRWFETLGWKKGWDWGTPPTFGGVCSGHCEIFLCEGGQGGKGASGYPTTFGPDANQAAEKGVWMSLWVEDVDAVHRHCLEHGIEVTWPPTDMPWNVREMHVRHPDGHVFRVSRGIGAPDEED</sequence>
<dbReference type="RefSeq" id="WP_213433964.1">
    <property type="nucleotide sequence ID" value="NZ_AP024545.1"/>
</dbReference>
<evidence type="ECO:0000313" key="3">
    <source>
        <dbReference type="Proteomes" id="UP000681317"/>
    </source>
</evidence>
<dbReference type="Gene3D" id="3.10.180.10">
    <property type="entry name" value="2,3-Dihydroxybiphenyl 1,2-Dioxygenase, domain 1"/>
    <property type="match status" value="1"/>
</dbReference>